<comment type="caution">
    <text evidence="2">The sequence shown here is derived from an EMBL/GenBank/DDBJ whole genome shotgun (WGS) entry which is preliminary data.</text>
</comment>
<keyword evidence="3" id="KW-1185">Reference proteome</keyword>
<comment type="similarity">
    <text evidence="1">Belongs to the multi antimicrobial extrusion (MATE) (TC 2.A.66.1) family.</text>
</comment>
<dbReference type="GO" id="GO:0042910">
    <property type="term" value="F:xenobiotic transmembrane transporter activity"/>
    <property type="evidence" value="ECO:0007669"/>
    <property type="project" value="InterPro"/>
</dbReference>
<dbReference type="Pfam" id="PF01554">
    <property type="entry name" value="MatE"/>
    <property type="match status" value="1"/>
</dbReference>
<evidence type="ECO:0000313" key="3">
    <source>
        <dbReference type="Proteomes" id="UP000289738"/>
    </source>
</evidence>
<dbReference type="AlphaFoldDB" id="A0A444ZU62"/>
<name>A0A444ZU62_ARAHY</name>
<accession>A0A444ZU62</accession>
<dbReference type="Proteomes" id="UP000289738">
    <property type="component" value="Chromosome B03"/>
</dbReference>
<dbReference type="EMBL" id="SDMP01000013">
    <property type="protein sequence ID" value="RYR17717.1"/>
    <property type="molecule type" value="Genomic_DNA"/>
</dbReference>
<reference evidence="2 3" key="1">
    <citation type="submission" date="2019-01" db="EMBL/GenBank/DDBJ databases">
        <title>Sequencing of cultivated peanut Arachis hypogaea provides insights into genome evolution and oil improvement.</title>
        <authorList>
            <person name="Chen X."/>
        </authorList>
    </citation>
    <scope>NUCLEOTIDE SEQUENCE [LARGE SCALE GENOMIC DNA]</scope>
    <source>
        <strain evidence="3">cv. Fuhuasheng</strain>
        <tissue evidence="2">Leaves</tissue>
    </source>
</reference>
<sequence>MFAGHVNVLALSGVSMTTSFSSVTSIGLVMGMASALDTFCSQSYGAGQHHMLGIQAQRAMLVLIILC</sequence>
<dbReference type="GO" id="GO:0015297">
    <property type="term" value="F:antiporter activity"/>
    <property type="evidence" value="ECO:0007669"/>
    <property type="project" value="InterPro"/>
</dbReference>
<dbReference type="PANTHER" id="PTHR11206">
    <property type="entry name" value="MULTIDRUG RESISTANCE PROTEIN"/>
    <property type="match status" value="1"/>
</dbReference>
<dbReference type="GO" id="GO:0016020">
    <property type="term" value="C:membrane"/>
    <property type="evidence" value="ECO:0007669"/>
    <property type="project" value="InterPro"/>
</dbReference>
<gene>
    <name evidence="2" type="ORF">Ahy_B03g062410</name>
</gene>
<dbReference type="InterPro" id="IPR002528">
    <property type="entry name" value="MATE_fam"/>
</dbReference>
<protein>
    <submittedName>
        <fullName evidence="2">Uncharacterized protein</fullName>
    </submittedName>
</protein>
<organism evidence="2 3">
    <name type="scientific">Arachis hypogaea</name>
    <name type="common">Peanut</name>
    <dbReference type="NCBI Taxonomy" id="3818"/>
    <lineage>
        <taxon>Eukaryota</taxon>
        <taxon>Viridiplantae</taxon>
        <taxon>Streptophyta</taxon>
        <taxon>Embryophyta</taxon>
        <taxon>Tracheophyta</taxon>
        <taxon>Spermatophyta</taxon>
        <taxon>Magnoliopsida</taxon>
        <taxon>eudicotyledons</taxon>
        <taxon>Gunneridae</taxon>
        <taxon>Pentapetalae</taxon>
        <taxon>rosids</taxon>
        <taxon>fabids</taxon>
        <taxon>Fabales</taxon>
        <taxon>Fabaceae</taxon>
        <taxon>Papilionoideae</taxon>
        <taxon>50 kb inversion clade</taxon>
        <taxon>dalbergioids sensu lato</taxon>
        <taxon>Dalbergieae</taxon>
        <taxon>Pterocarpus clade</taxon>
        <taxon>Arachis</taxon>
    </lineage>
</organism>
<proteinExistence type="inferred from homology"/>
<evidence type="ECO:0000313" key="2">
    <source>
        <dbReference type="EMBL" id="RYR17717.1"/>
    </source>
</evidence>
<evidence type="ECO:0000256" key="1">
    <source>
        <dbReference type="ARBA" id="ARBA00010199"/>
    </source>
</evidence>
<dbReference type="STRING" id="3818.A0A444ZU62"/>